<name>A0AAD7DIZ0_MYCRO</name>
<dbReference type="InterPro" id="IPR011009">
    <property type="entry name" value="Kinase-like_dom_sf"/>
</dbReference>
<gene>
    <name evidence="1" type="ORF">B0H17DRAFT_512436</name>
</gene>
<organism evidence="1 2">
    <name type="scientific">Mycena rosella</name>
    <name type="common">Pink bonnet</name>
    <name type="synonym">Agaricus rosellus</name>
    <dbReference type="NCBI Taxonomy" id="1033263"/>
    <lineage>
        <taxon>Eukaryota</taxon>
        <taxon>Fungi</taxon>
        <taxon>Dikarya</taxon>
        <taxon>Basidiomycota</taxon>
        <taxon>Agaricomycotina</taxon>
        <taxon>Agaricomycetes</taxon>
        <taxon>Agaricomycetidae</taxon>
        <taxon>Agaricales</taxon>
        <taxon>Marasmiineae</taxon>
        <taxon>Mycenaceae</taxon>
        <taxon>Mycena</taxon>
    </lineage>
</organism>
<evidence type="ECO:0000313" key="2">
    <source>
        <dbReference type="Proteomes" id="UP001221757"/>
    </source>
</evidence>
<accession>A0AAD7DIZ0</accession>
<evidence type="ECO:0008006" key="3">
    <source>
        <dbReference type="Google" id="ProtNLM"/>
    </source>
</evidence>
<dbReference type="Proteomes" id="UP001221757">
    <property type="component" value="Unassembled WGS sequence"/>
</dbReference>
<proteinExistence type="predicted"/>
<dbReference type="SUPFAM" id="SSF56112">
    <property type="entry name" value="Protein kinase-like (PK-like)"/>
    <property type="match status" value="1"/>
</dbReference>
<evidence type="ECO:0000313" key="1">
    <source>
        <dbReference type="EMBL" id="KAJ7692852.1"/>
    </source>
</evidence>
<sequence length="396" mass="43230">MELSRKRRRRDSRSRDGIQVIRNKDLKLTLEIGSGPGYFLHTGKAKGRAVIVKVFNPGPTVQEQLESIVALSKGFMHPNVLRIEGISSPASLTHFIAYENARWKTPDGPLAAALKDDLTRSITLGFKMIAGLSSGMNHLSVQGISFASLGVENFDVFLDINDRFLISANPLISTQKTSSDDGQLADNTTSSWAIFNALCQKVLRSANRVLHNEDIERTPAVLDRTHSVPRNSTARSLMASLLSNDLSPPHNIPEQVAPVPPRREYVWRTMDCGQQSLTTVASRIAADLDVKSSSVHKLASIDGRSPHRCAGYVREEITLATTTVDSAVVSHDAPSPLEICSVCREVVGLDEQFRCSVAIRLPARGPRSDARLARFGATSTVLALPRSFLVLFATLA</sequence>
<dbReference type="Gene3D" id="1.10.510.10">
    <property type="entry name" value="Transferase(Phosphotransferase) domain 1"/>
    <property type="match status" value="1"/>
</dbReference>
<dbReference type="AlphaFoldDB" id="A0AAD7DIZ0"/>
<dbReference type="EMBL" id="JARKIE010000049">
    <property type="protein sequence ID" value="KAJ7692852.1"/>
    <property type="molecule type" value="Genomic_DNA"/>
</dbReference>
<reference evidence="1" key="1">
    <citation type="submission" date="2023-03" db="EMBL/GenBank/DDBJ databases">
        <title>Massive genome expansion in bonnet fungi (Mycena s.s.) driven by repeated elements and novel gene families across ecological guilds.</title>
        <authorList>
            <consortium name="Lawrence Berkeley National Laboratory"/>
            <person name="Harder C.B."/>
            <person name="Miyauchi S."/>
            <person name="Viragh M."/>
            <person name="Kuo A."/>
            <person name="Thoen E."/>
            <person name="Andreopoulos B."/>
            <person name="Lu D."/>
            <person name="Skrede I."/>
            <person name="Drula E."/>
            <person name="Henrissat B."/>
            <person name="Morin E."/>
            <person name="Kohler A."/>
            <person name="Barry K."/>
            <person name="LaButti K."/>
            <person name="Morin E."/>
            <person name="Salamov A."/>
            <person name="Lipzen A."/>
            <person name="Mereny Z."/>
            <person name="Hegedus B."/>
            <person name="Baldrian P."/>
            <person name="Stursova M."/>
            <person name="Weitz H."/>
            <person name="Taylor A."/>
            <person name="Grigoriev I.V."/>
            <person name="Nagy L.G."/>
            <person name="Martin F."/>
            <person name="Kauserud H."/>
        </authorList>
    </citation>
    <scope>NUCLEOTIDE SEQUENCE</scope>
    <source>
        <strain evidence="1">CBHHK067</strain>
    </source>
</reference>
<comment type="caution">
    <text evidence="1">The sequence shown here is derived from an EMBL/GenBank/DDBJ whole genome shotgun (WGS) entry which is preliminary data.</text>
</comment>
<keyword evidence="2" id="KW-1185">Reference proteome</keyword>
<protein>
    <recommendedName>
        <fullName evidence="3">Protein kinase domain-containing protein</fullName>
    </recommendedName>
</protein>